<evidence type="ECO:0000313" key="8">
    <source>
        <dbReference type="EMBL" id="KAK5952893.1"/>
    </source>
</evidence>
<evidence type="ECO:0000259" key="6">
    <source>
        <dbReference type="Pfam" id="PF00107"/>
    </source>
</evidence>
<dbReference type="Gene3D" id="3.90.180.10">
    <property type="entry name" value="Medium-chain alcohol dehydrogenases, catalytic domain"/>
    <property type="match status" value="1"/>
</dbReference>
<dbReference type="GO" id="GO:0034079">
    <property type="term" value="P:butanediol biosynthetic process"/>
    <property type="evidence" value="ECO:0007669"/>
    <property type="project" value="TreeGrafter"/>
</dbReference>
<evidence type="ECO:0000256" key="4">
    <source>
        <dbReference type="ARBA" id="ARBA00022833"/>
    </source>
</evidence>
<dbReference type="InterPro" id="IPR013149">
    <property type="entry name" value="ADH-like_C"/>
</dbReference>
<dbReference type="EMBL" id="JAKLMC020000013">
    <property type="protein sequence ID" value="KAK5952893.1"/>
    <property type="molecule type" value="Genomic_DNA"/>
</dbReference>
<dbReference type="Pfam" id="PF08240">
    <property type="entry name" value="ADH_N"/>
    <property type="match status" value="1"/>
</dbReference>
<dbReference type="InterPro" id="IPR036291">
    <property type="entry name" value="NAD(P)-bd_dom_sf"/>
</dbReference>
<feature type="domain" description="Alcohol dehydrogenase-like N-terminal" evidence="7">
    <location>
        <begin position="25"/>
        <end position="153"/>
    </location>
</feature>
<evidence type="ECO:0000313" key="9">
    <source>
        <dbReference type="Proteomes" id="UP001316803"/>
    </source>
</evidence>
<gene>
    <name evidence="8" type="ORF">OHC33_006014</name>
</gene>
<proteinExistence type="inferred from homology"/>
<dbReference type="Pfam" id="PF00107">
    <property type="entry name" value="ADH_zinc_N"/>
    <property type="match status" value="1"/>
</dbReference>
<comment type="cofactor">
    <cofactor evidence="1">
        <name>Zn(2+)</name>
        <dbReference type="ChEBI" id="CHEBI:29105"/>
    </cofactor>
</comment>
<dbReference type="SUPFAM" id="SSF50129">
    <property type="entry name" value="GroES-like"/>
    <property type="match status" value="1"/>
</dbReference>
<dbReference type="SUPFAM" id="SSF51735">
    <property type="entry name" value="NAD(P)-binding Rossmann-fold domains"/>
    <property type="match status" value="1"/>
</dbReference>
<comment type="similarity">
    <text evidence="2">Belongs to the zinc-containing alcohol dehydrogenase family.</text>
</comment>
<dbReference type="InterPro" id="IPR013154">
    <property type="entry name" value="ADH-like_N"/>
</dbReference>
<dbReference type="AlphaFoldDB" id="A0AAN8EDI2"/>
<dbReference type="GO" id="GO:0000721">
    <property type="term" value="F:(R,R)-butanediol dehydrogenase activity"/>
    <property type="evidence" value="ECO:0007669"/>
    <property type="project" value="TreeGrafter"/>
</dbReference>
<evidence type="ECO:0000256" key="5">
    <source>
        <dbReference type="ARBA" id="ARBA00023002"/>
    </source>
</evidence>
<dbReference type="GO" id="GO:0046872">
    <property type="term" value="F:metal ion binding"/>
    <property type="evidence" value="ECO:0007669"/>
    <property type="project" value="UniProtKB-KW"/>
</dbReference>
<organism evidence="8 9">
    <name type="scientific">Knufia fluminis</name>
    <dbReference type="NCBI Taxonomy" id="191047"/>
    <lineage>
        <taxon>Eukaryota</taxon>
        <taxon>Fungi</taxon>
        <taxon>Dikarya</taxon>
        <taxon>Ascomycota</taxon>
        <taxon>Pezizomycotina</taxon>
        <taxon>Eurotiomycetes</taxon>
        <taxon>Chaetothyriomycetidae</taxon>
        <taxon>Chaetothyriales</taxon>
        <taxon>Trichomeriaceae</taxon>
        <taxon>Knufia</taxon>
    </lineage>
</organism>
<keyword evidence="4" id="KW-0862">Zinc</keyword>
<evidence type="ECO:0000256" key="3">
    <source>
        <dbReference type="ARBA" id="ARBA00022723"/>
    </source>
</evidence>
<sequence length="370" mass="39201">MKAARFHAASTILIETIPEPPPPNPDEVTIDVHWGGICGTDLHEYICGPMVINPPERPHALTHGHLPVTLGHEFCGRISQLPEDNTSNLTLKVGQAVMVDPRINCTTCTACKSGNSNLCLNWGFIGLNGGGGGGAGFSEKVNVSSRMVHVLPESVDLNDAVLIEPLAVARHALSAACIDDFSGLSVLVVGGGPVGLAVLYNLRAKGVGQVFVSEPTARRAGMVRDLGLAEEVFNPLICSVPEECCSRTDGEGVDVVFDCAGIPVGLKAGMDSLRVKGTYVNVAGWEAPLTIPLQFAMMKEITVKFSMAYDDKDFKEVVADFAAGKFAGAGKMITARIALDDLAVKGFDELITKKDEHVKIVATPRAELLS</sequence>
<evidence type="ECO:0000256" key="1">
    <source>
        <dbReference type="ARBA" id="ARBA00001947"/>
    </source>
</evidence>
<dbReference type="Proteomes" id="UP001316803">
    <property type="component" value="Unassembled WGS sequence"/>
</dbReference>
<feature type="domain" description="Alcohol dehydrogenase-like C-terminal" evidence="6">
    <location>
        <begin position="193"/>
        <end position="320"/>
    </location>
</feature>
<dbReference type="PANTHER" id="PTHR43161:SF23">
    <property type="entry name" value="(R,R)-BUTANEDIOL DEHYDROGENASE-RELATED"/>
    <property type="match status" value="1"/>
</dbReference>
<dbReference type="GO" id="GO:0005737">
    <property type="term" value="C:cytoplasm"/>
    <property type="evidence" value="ECO:0007669"/>
    <property type="project" value="TreeGrafter"/>
</dbReference>
<reference evidence="8 9" key="1">
    <citation type="submission" date="2022-12" db="EMBL/GenBank/DDBJ databases">
        <title>Genomic features and morphological characterization of a novel Knufia sp. strain isolated from spacecraft assembly facility.</title>
        <authorList>
            <person name="Teixeira M."/>
            <person name="Chander A.M."/>
            <person name="Stajich J.E."/>
            <person name="Venkateswaran K."/>
        </authorList>
    </citation>
    <scope>NUCLEOTIDE SEQUENCE [LARGE SCALE GENOMIC DNA]</scope>
    <source>
        <strain evidence="8 9">FJI-L2-BK-P2</strain>
    </source>
</reference>
<accession>A0AAN8EDI2</accession>
<protein>
    <submittedName>
        <fullName evidence="8">Uncharacterized protein</fullName>
    </submittedName>
</protein>
<keyword evidence="9" id="KW-1185">Reference proteome</keyword>
<comment type="caution">
    <text evidence="8">The sequence shown here is derived from an EMBL/GenBank/DDBJ whole genome shotgun (WGS) entry which is preliminary data.</text>
</comment>
<evidence type="ECO:0000259" key="7">
    <source>
        <dbReference type="Pfam" id="PF08240"/>
    </source>
</evidence>
<dbReference type="InterPro" id="IPR011032">
    <property type="entry name" value="GroES-like_sf"/>
</dbReference>
<dbReference type="Gene3D" id="3.40.50.720">
    <property type="entry name" value="NAD(P)-binding Rossmann-like Domain"/>
    <property type="match status" value="1"/>
</dbReference>
<evidence type="ECO:0000256" key="2">
    <source>
        <dbReference type="ARBA" id="ARBA00008072"/>
    </source>
</evidence>
<dbReference type="PANTHER" id="PTHR43161">
    <property type="entry name" value="SORBITOL DEHYDROGENASE"/>
    <property type="match status" value="1"/>
</dbReference>
<name>A0AAN8EDI2_9EURO</name>
<keyword evidence="3" id="KW-0479">Metal-binding</keyword>
<keyword evidence="5" id="KW-0560">Oxidoreductase</keyword>